<dbReference type="PROSITE" id="PS51257">
    <property type="entry name" value="PROKAR_LIPOPROTEIN"/>
    <property type="match status" value="1"/>
</dbReference>
<protein>
    <recommendedName>
        <fullName evidence="3">DUF4097 domain-containing protein</fullName>
    </recommendedName>
</protein>
<evidence type="ECO:0000259" key="3">
    <source>
        <dbReference type="Pfam" id="PF13349"/>
    </source>
</evidence>
<evidence type="ECO:0000256" key="1">
    <source>
        <dbReference type="SAM" id="MobiDB-lite"/>
    </source>
</evidence>
<dbReference type="Proteomes" id="UP000230407">
    <property type="component" value="Unassembled WGS sequence"/>
</dbReference>
<feature type="signal peptide" evidence="2">
    <location>
        <begin position="1"/>
        <end position="26"/>
    </location>
</feature>
<dbReference type="RefSeq" id="WP_100205001.1">
    <property type="nucleotide sequence ID" value="NZ_PGGW01000069.1"/>
</dbReference>
<dbReference type="AlphaFoldDB" id="A0A2M8LR21"/>
<dbReference type="EMBL" id="PGGW01000069">
    <property type="protein sequence ID" value="PJE94392.1"/>
    <property type="molecule type" value="Genomic_DNA"/>
</dbReference>
<keyword evidence="5" id="KW-1185">Reference proteome</keyword>
<dbReference type="InterPro" id="IPR006311">
    <property type="entry name" value="TAT_signal"/>
</dbReference>
<feature type="region of interest" description="Disordered" evidence="1">
    <location>
        <begin position="238"/>
        <end position="257"/>
    </location>
</feature>
<sequence>MTTEARRSAVRVLVAVVLAAAVTAAAAGCADAGDAEPEHRTFALEKQGGTDEPLVIDADGDLELVAADRADVKVTRWFAGYAYGGSTGAKWSLKDGTLTLRTDCEGPANCDIRHRVELPEGLALKIGNDNGDVTARGFRGALGVVSDNGDVRVRDSSGPLELRSDNGSVKATGVGSRRVSAKTDNGGIELALARVPDRVEARSDNGNVTVELPRAAYRVDATSGDGDTEVAVDRERAGKRTVSAHSDNGDVTVRNVN</sequence>
<evidence type="ECO:0000313" key="4">
    <source>
        <dbReference type="EMBL" id="PJE94392.1"/>
    </source>
</evidence>
<feature type="chain" id="PRO_5014624237" description="DUF4097 domain-containing protein" evidence="2">
    <location>
        <begin position="27"/>
        <end position="257"/>
    </location>
</feature>
<dbReference type="PROSITE" id="PS51318">
    <property type="entry name" value="TAT"/>
    <property type="match status" value="1"/>
</dbReference>
<comment type="caution">
    <text evidence="4">The sequence shown here is derived from an EMBL/GenBank/DDBJ whole genome shotgun (WGS) entry which is preliminary data.</text>
</comment>
<evidence type="ECO:0000313" key="5">
    <source>
        <dbReference type="Proteomes" id="UP000230407"/>
    </source>
</evidence>
<accession>A0A2M8LR21</accession>
<dbReference type="Pfam" id="PF13349">
    <property type="entry name" value="DUF4097"/>
    <property type="match status" value="1"/>
</dbReference>
<evidence type="ECO:0000256" key="2">
    <source>
        <dbReference type="SAM" id="SignalP"/>
    </source>
</evidence>
<keyword evidence="2" id="KW-0732">Signal</keyword>
<gene>
    <name evidence="4" type="ORF">CUT44_29575</name>
</gene>
<reference evidence="4 5" key="1">
    <citation type="submission" date="2017-11" db="EMBL/GenBank/DDBJ databases">
        <title>Streptomyces carmine sp. nov., a novel actinomycete isolated from Sophora alopecuroides in Xinjiang, China.</title>
        <authorList>
            <person name="Wang Y."/>
            <person name="Luo X."/>
            <person name="Wan C."/>
            <person name="Zhang L."/>
        </authorList>
    </citation>
    <scope>NUCLEOTIDE SEQUENCE [LARGE SCALE GENOMIC DNA]</scope>
    <source>
        <strain evidence="4 5">TRM SA0054</strain>
    </source>
</reference>
<organism evidence="4 5">
    <name type="scientific">Streptomyces carminius</name>
    <dbReference type="NCBI Taxonomy" id="2665496"/>
    <lineage>
        <taxon>Bacteria</taxon>
        <taxon>Bacillati</taxon>
        <taxon>Actinomycetota</taxon>
        <taxon>Actinomycetes</taxon>
        <taxon>Kitasatosporales</taxon>
        <taxon>Streptomycetaceae</taxon>
        <taxon>Streptomyces</taxon>
    </lineage>
</organism>
<name>A0A2M8LR21_9ACTN</name>
<dbReference type="InterPro" id="IPR025164">
    <property type="entry name" value="Toastrack_DUF4097"/>
</dbReference>
<feature type="domain" description="DUF4097" evidence="3">
    <location>
        <begin position="126"/>
        <end position="253"/>
    </location>
</feature>
<proteinExistence type="predicted"/>